<dbReference type="FunFam" id="1.10.287.130:FF:000001">
    <property type="entry name" value="Two-component sensor histidine kinase"/>
    <property type="match status" value="1"/>
</dbReference>
<keyword evidence="9" id="KW-0418">Kinase</keyword>
<dbReference type="CDD" id="cd06225">
    <property type="entry name" value="HAMP"/>
    <property type="match status" value="1"/>
</dbReference>
<evidence type="ECO:0000256" key="12">
    <source>
        <dbReference type="ARBA" id="ARBA00023012"/>
    </source>
</evidence>
<dbReference type="SMART" id="SM00304">
    <property type="entry name" value="HAMP"/>
    <property type="match status" value="1"/>
</dbReference>
<dbReference type="EMBL" id="MEVI01000003">
    <property type="protein sequence ID" value="OGC55002.1"/>
    <property type="molecule type" value="Genomic_DNA"/>
</dbReference>
<keyword evidence="13 14" id="KW-0472">Membrane</keyword>
<dbReference type="GO" id="GO:0005886">
    <property type="term" value="C:plasma membrane"/>
    <property type="evidence" value="ECO:0007669"/>
    <property type="project" value="UniProtKB-SubCell"/>
</dbReference>
<dbReference type="Pfam" id="PF13426">
    <property type="entry name" value="PAS_9"/>
    <property type="match status" value="1"/>
</dbReference>
<sequence length="734" mass="82103">MAQKKVLLKERLILSYISVVFISLFISILFSYTLFILTVNKRLDPEITGAKETMEGRISELMEKSLIFTDIISREKEALSFLKNELSRDGTIEDLRRFNSKAGLDILQILDQNGKVLLSLENPSVEPYSKINDNLVQKGLRGYKNSSFQIEDGKPSIVSIVPIQENGKTYGALLGGFTVTNQLLNKIEGSLHKKISVFDLNGYLFATTIEDKNGVRVSDQRIDQNTLIKLKEGQKFVRARVNIEDIRYRVLYSMIGNFEGKDSFIIMIALPLETIIADNNRTIGILVFANLITVVIALSFAMKNSKDLIDPIYTIKKGTEIVGSGNLDYKINVSTDDEITDLANSFNDMTKRIKTLLDEVSDEKNIASTERNKFFTVFEGVLDGILTLDYDRRITLFNKAAEEITGLSSKDVLGKKCDEVLLFFKNKVRLPSSEFCTLKEADKDQTIFSDNNLKLVTSKKDLFVSLTSSVIKEGKLANLGCILTFQDTTRERELEEMKLDFVSMAAHELRTPLTSIRGYISLLEPKIKGIINENDMKFLERIDISASQLSTLIENLLDVSKIEHDSLEIEVKKEEWVEIVEASVEGFKDLAKEKEIKLSFKEPKSTIPPVAIDKFRISEVLSNLLANALNFTNEGGEVTVTIGIDNGFIKTIIKDTGCGIPERAIPHLFTKFYRVTGILEKGSKGTGLGLYISKSIVSMHGGKIWVESKLGVGSSFSFTVPIFSMAEATKSSSL</sequence>
<feature type="domain" description="Histidine kinase" evidence="15">
    <location>
        <begin position="504"/>
        <end position="724"/>
    </location>
</feature>
<dbReference type="InterPro" id="IPR035965">
    <property type="entry name" value="PAS-like_dom_sf"/>
</dbReference>
<dbReference type="PANTHER" id="PTHR42878:SF7">
    <property type="entry name" value="SENSOR HISTIDINE KINASE GLRK"/>
    <property type="match status" value="1"/>
</dbReference>
<dbReference type="Pfam" id="PF00672">
    <property type="entry name" value="HAMP"/>
    <property type="match status" value="1"/>
</dbReference>
<dbReference type="GO" id="GO:0000156">
    <property type="term" value="F:phosphorelay response regulator activity"/>
    <property type="evidence" value="ECO:0007669"/>
    <property type="project" value="TreeGrafter"/>
</dbReference>
<dbReference type="PROSITE" id="PS50885">
    <property type="entry name" value="HAMP"/>
    <property type="match status" value="1"/>
</dbReference>
<comment type="catalytic activity">
    <reaction evidence="1">
        <text>ATP + protein L-histidine = ADP + protein N-phospho-L-histidine.</text>
        <dbReference type="EC" id="2.7.13.3"/>
    </reaction>
</comment>
<accession>A0A1F4VCM6</accession>
<comment type="subcellular location">
    <subcellularLocation>
        <location evidence="2">Cell membrane</location>
        <topology evidence="2">Multi-pass membrane protein</topology>
    </subcellularLocation>
</comment>
<dbReference type="PROSITE" id="PS50109">
    <property type="entry name" value="HIS_KIN"/>
    <property type="match status" value="1"/>
</dbReference>
<evidence type="ECO:0000256" key="9">
    <source>
        <dbReference type="ARBA" id="ARBA00022777"/>
    </source>
</evidence>
<keyword evidence="6" id="KW-0808">Transferase</keyword>
<dbReference type="NCBIfam" id="TIGR00229">
    <property type="entry name" value="sensory_box"/>
    <property type="match status" value="1"/>
</dbReference>
<dbReference type="GO" id="GO:0000155">
    <property type="term" value="F:phosphorelay sensor kinase activity"/>
    <property type="evidence" value="ECO:0007669"/>
    <property type="project" value="InterPro"/>
</dbReference>
<dbReference type="Proteomes" id="UP000176504">
    <property type="component" value="Unassembled WGS sequence"/>
</dbReference>
<evidence type="ECO:0000256" key="8">
    <source>
        <dbReference type="ARBA" id="ARBA00022741"/>
    </source>
</evidence>
<evidence type="ECO:0000259" key="16">
    <source>
        <dbReference type="PROSITE" id="PS50112"/>
    </source>
</evidence>
<dbReference type="InterPro" id="IPR004358">
    <property type="entry name" value="Sig_transdc_His_kin-like_C"/>
</dbReference>
<dbReference type="PANTHER" id="PTHR42878">
    <property type="entry name" value="TWO-COMPONENT HISTIDINE KINASE"/>
    <property type="match status" value="1"/>
</dbReference>
<evidence type="ECO:0000256" key="11">
    <source>
        <dbReference type="ARBA" id="ARBA00022989"/>
    </source>
</evidence>
<dbReference type="InterPro" id="IPR029151">
    <property type="entry name" value="Sensor-like_sf"/>
</dbReference>
<dbReference type="GO" id="GO:0005524">
    <property type="term" value="F:ATP binding"/>
    <property type="evidence" value="ECO:0007669"/>
    <property type="project" value="UniProtKB-KW"/>
</dbReference>
<keyword evidence="5" id="KW-0597">Phosphoprotein</keyword>
<dbReference type="InterPro" id="IPR003594">
    <property type="entry name" value="HATPase_dom"/>
</dbReference>
<evidence type="ECO:0000256" key="6">
    <source>
        <dbReference type="ARBA" id="ARBA00022679"/>
    </source>
</evidence>
<evidence type="ECO:0000259" key="15">
    <source>
        <dbReference type="PROSITE" id="PS50109"/>
    </source>
</evidence>
<proteinExistence type="predicted"/>
<dbReference type="SUPFAM" id="SSF103190">
    <property type="entry name" value="Sensory domain-like"/>
    <property type="match status" value="1"/>
</dbReference>
<name>A0A1F4VCM6_UNCKA</name>
<evidence type="ECO:0000256" key="4">
    <source>
        <dbReference type="ARBA" id="ARBA00022475"/>
    </source>
</evidence>
<evidence type="ECO:0000256" key="14">
    <source>
        <dbReference type="SAM" id="Phobius"/>
    </source>
</evidence>
<dbReference type="EC" id="2.7.13.3" evidence="3"/>
<dbReference type="SUPFAM" id="SSF55785">
    <property type="entry name" value="PYP-like sensor domain (PAS domain)"/>
    <property type="match status" value="1"/>
</dbReference>
<dbReference type="CDD" id="cd00130">
    <property type="entry name" value="PAS"/>
    <property type="match status" value="1"/>
</dbReference>
<evidence type="ECO:0000256" key="2">
    <source>
        <dbReference type="ARBA" id="ARBA00004651"/>
    </source>
</evidence>
<dbReference type="InterPro" id="IPR003661">
    <property type="entry name" value="HisK_dim/P_dom"/>
</dbReference>
<dbReference type="SMART" id="SM00388">
    <property type="entry name" value="HisKA"/>
    <property type="match status" value="1"/>
</dbReference>
<dbReference type="Gene3D" id="3.30.450.20">
    <property type="entry name" value="PAS domain"/>
    <property type="match status" value="1"/>
</dbReference>
<comment type="caution">
    <text evidence="18">The sequence shown here is derived from an EMBL/GenBank/DDBJ whole genome shotgun (WGS) entry which is preliminary data.</text>
</comment>
<dbReference type="PRINTS" id="PR00344">
    <property type="entry name" value="BCTRLSENSOR"/>
</dbReference>
<dbReference type="InterPro" id="IPR036097">
    <property type="entry name" value="HisK_dim/P_sf"/>
</dbReference>
<dbReference type="AlphaFoldDB" id="A0A1F4VCM6"/>
<dbReference type="SUPFAM" id="SSF55874">
    <property type="entry name" value="ATPase domain of HSP90 chaperone/DNA topoisomerase II/histidine kinase"/>
    <property type="match status" value="1"/>
</dbReference>
<dbReference type="Gene3D" id="6.10.340.10">
    <property type="match status" value="1"/>
</dbReference>
<dbReference type="Gene3D" id="1.10.287.130">
    <property type="match status" value="1"/>
</dbReference>
<dbReference type="SUPFAM" id="SSF47384">
    <property type="entry name" value="Homodimeric domain of signal transducing histidine kinase"/>
    <property type="match status" value="1"/>
</dbReference>
<dbReference type="CDD" id="cd00082">
    <property type="entry name" value="HisKA"/>
    <property type="match status" value="1"/>
</dbReference>
<dbReference type="SMART" id="SM00091">
    <property type="entry name" value="PAS"/>
    <property type="match status" value="1"/>
</dbReference>
<dbReference type="PROSITE" id="PS50112">
    <property type="entry name" value="PAS"/>
    <property type="match status" value="1"/>
</dbReference>
<dbReference type="SMART" id="SM00387">
    <property type="entry name" value="HATPase_c"/>
    <property type="match status" value="1"/>
</dbReference>
<feature type="domain" description="PAS" evidence="16">
    <location>
        <begin position="370"/>
        <end position="415"/>
    </location>
</feature>
<gene>
    <name evidence="18" type="ORF">A3A78_03405</name>
</gene>
<dbReference type="InterPro" id="IPR050351">
    <property type="entry name" value="BphY/WalK/GraS-like"/>
</dbReference>
<dbReference type="Pfam" id="PF02518">
    <property type="entry name" value="HATPase_c"/>
    <property type="match status" value="1"/>
</dbReference>
<evidence type="ECO:0000313" key="19">
    <source>
        <dbReference type="Proteomes" id="UP000176504"/>
    </source>
</evidence>
<protein>
    <recommendedName>
        <fullName evidence="3">histidine kinase</fullName>
        <ecNumber evidence="3">2.7.13.3</ecNumber>
    </recommendedName>
</protein>
<organism evidence="18 19">
    <name type="scientific">candidate division WWE3 bacterium RIFCSPLOWO2_01_FULL_41_18</name>
    <dbReference type="NCBI Taxonomy" id="1802625"/>
    <lineage>
        <taxon>Bacteria</taxon>
        <taxon>Katanobacteria</taxon>
    </lineage>
</organism>
<dbReference type="FunFam" id="3.30.565.10:FF:000006">
    <property type="entry name" value="Sensor histidine kinase WalK"/>
    <property type="match status" value="1"/>
</dbReference>
<evidence type="ECO:0000256" key="5">
    <source>
        <dbReference type="ARBA" id="ARBA00022553"/>
    </source>
</evidence>
<evidence type="ECO:0000256" key="10">
    <source>
        <dbReference type="ARBA" id="ARBA00022840"/>
    </source>
</evidence>
<evidence type="ECO:0000313" key="18">
    <source>
        <dbReference type="EMBL" id="OGC55002.1"/>
    </source>
</evidence>
<keyword evidence="7 14" id="KW-0812">Transmembrane</keyword>
<dbReference type="InterPro" id="IPR005467">
    <property type="entry name" value="His_kinase_dom"/>
</dbReference>
<reference evidence="18 19" key="1">
    <citation type="journal article" date="2016" name="Nat. Commun.">
        <title>Thousands of microbial genomes shed light on interconnected biogeochemical processes in an aquifer system.</title>
        <authorList>
            <person name="Anantharaman K."/>
            <person name="Brown C.T."/>
            <person name="Hug L.A."/>
            <person name="Sharon I."/>
            <person name="Castelle C.J."/>
            <person name="Probst A.J."/>
            <person name="Thomas B.C."/>
            <person name="Singh A."/>
            <person name="Wilkins M.J."/>
            <person name="Karaoz U."/>
            <person name="Brodie E.L."/>
            <person name="Williams K.H."/>
            <person name="Hubbard S.S."/>
            <person name="Banfield J.F."/>
        </authorList>
    </citation>
    <scope>NUCLEOTIDE SEQUENCE [LARGE SCALE GENOMIC DNA]</scope>
</reference>
<feature type="transmembrane region" description="Helical" evidence="14">
    <location>
        <begin position="12"/>
        <end position="37"/>
    </location>
</feature>
<feature type="domain" description="HAMP" evidence="17">
    <location>
        <begin position="306"/>
        <end position="358"/>
    </location>
</feature>
<dbReference type="GO" id="GO:0030295">
    <property type="term" value="F:protein kinase activator activity"/>
    <property type="evidence" value="ECO:0007669"/>
    <property type="project" value="TreeGrafter"/>
</dbReference>
<evidence type="ECO:0000259" key="17">
    <source>
        <dbReference type="PROSITE" id="PS50885"/>
    </source>
</evidence>
<evidence type="ECO:0000256" key="13">
    <source>
        <dbReference type="ARBA" id="ARBA00023136"/>
    </source>
</evidence>
<keyword evidence="4" id="KW-1003">Cell membrane</keyword>
<evidence type="ECO:0000256" key="1">
    <source>
        <dbReference type="ARBA" id="ARBA00000085"/>
    </source>
</evidence>
<dbReference type="Gene3D" id="3.30.565.10">
    <property type="entry name" value="Histidine kinase-like ATPase, C-terminal domain"/>
    <property type="match status" value="1"/>
</dbReference>
<keyword evidence="12" id="KW-0902">Two-component regulatory system</keyword>
<evidence type="ECO:0000256" key="3">
    <source>
        <dbReference type="ARBA" id="ARBA00012438"/>
    </source>
</evidence>
<dbReference type="InterPro" id="IPR000014">
    <property type="entry name" value="PAS"/>
</dbReference>
<dbReference type="InterPro" id="IPR003660">
    <property type="entry name" value="HAMP_dom"/>
</dbReference>
<dbReference type="GO" id="GO:0007234">
    <property type="term" value="P:osmosensory signaling via phosphorelay pathway"/>
    <property type="evidence" value="ECO:0007669"/>
    <property type="project" value="TreeGrafter"/>
</dbReference>
<evidence type="ECO:0000256" key="7">
    <source>
        <dbReference type="ARBA" id="ARBA00022692"/>
    </source>
</evidence>
<dbReference type="Pfam" id="PF00512">
    <property type="entry name" value="HisKA"/>
    <property type="match status" value="1"/>
</dbReference>
<dbReference type="InterPro" id="IPR036890">
    <property type="entry name" value="HATPase_C_sf"/>
</dbReference>
<dbReference type="SUPFAM" id="SSF158472">
    <property type="entry name" value="HAMP domain-like"/>
    <property type="match status" value="1"/>
</dbReference>
<keyword evidence="10" id="KW-0067">ATP-binding</keyword>
<keyword evidence="11 14" id="KW-1133">Transmembrane helix</keyword>
<keyword evidence="8" id="KW-0547">Nucleotide-binding</keyword>